<evidence type="ECO:0000256" key="1">
    <source>
        <dbReference type="SAM" id="MobiDB-lite"/>
    </source>
</evidence>
<protein>
    <submittedName>
        <fullName evidence="2">Uncharacterized protein</fullName>
    </submittedName>
</protein>
<sequence length="204" mass="22167">MNDERPCAHHSAGAFSSAVPTGRPAAPPTRNTRGDVMGLFDFFTGTKRPADGVAPHPAEAVRAALLSTNSPDRPFVVRDGHAEGVDLVAEWKIADAHWSGYFGTTTRTNRTLMRLDAAANQVRALDEEFQVVRSGRTSRPALGKRYGRGQINKKSSSATFSRDENGKLVKQEERTFSSAELKGPLQDVVTGLGWTWRGVLFGSL</sequence>
<dbReference type="Proteomes" id="UP000274515">
    <property type="component" value="Unassembled WGS sequence"/>
</dbReference>
<keyword evidence="3" id="KW-1185">Reference proteome</keyword>
<gene>
    <name evidence="2" type="ORF">EIL87_08400</name>
</gene>
<accession>A0A426JYF9</accession>
<evidence type="ECO:0000313" key="2">
    <source>
        <dbReference type="EMBL" id="RRO18245.1"/>
    </source>
</evidence>
<proteinExistence type="predicted"/>
<dbReference type="OrthoDB" id="4299760at2"/>
<reference evidence="2 3" key="1">
    <citation type="submission" date="2018-11" db="EMBL/GenBank/DDBJ databases">
        <title>Saccharopolyspora rhizosphaerae sp. nov., an actinomycete isolated from rhizosphere soil in Thailand.</title>
        <authorList>
            <person name="Intra B."/>
            <person name="Euanorasetr J."/>
            <person name="Take A."/>
            <person name="Inahashi Y."/>
            <person name="Mori M."/>
            <person name="Panbangred W."/>
            <person name="Matsumoto A."/>
        </authorList>
    </citation>
    <scope>NUCLEOTIDE SEQUENCE [LARGE SCALE GENOMIC DNA]</scope>
    <source>
        <strain evidence="2 3">H219</strain>
    </source>
</reference>
<feature type="region of interest" description="Disordered" evidence="1">
    <location>
        <begin position="1"/>
        <end position="33"/>
    </location>
</feature>
<dbReference type="AlphaFoldDB" id="A0A426JYF9"/>
<dbReference type="RefSeq" id="WP_125089595.1">
    <property type="nucleotide sequence ID" value="NZ_RSAA01000007.1"/>
</dbReference>
<comment type="caution">
    <text evidence="2">The sequence shown here is derived from an EMBL/GenBank/DDBJ whole genome shotgun (WGS) entry which is preliminary data.</text>
</comment>
<organism evidence="2 3">
    <name type="scientific">Saccharopolyspora rhizosphaerae</name>
    <dbReference type="NCBI Taxonomy" id="2492662"/>
    <lineage>
        <taxon>Bacteria</taxon>
        <taxon>Bacillati</taxon>
        <taxon>Actinomycetota</taxon>
        <taxon>Actinomycetes</taxon>
        <taxon>Pseudonocardiales</taxon>
        <taxon>Pseudonocardiaceae</taxon>
        <taxon>Saccharopolyspora</taxon>
    </lineage>
</organism>
<name>A0A426JYF9_9PSEU</name>
<dbReference type="EMBL" id="RSAA01000007">
    <property type="protein sequence ID" value="RRO18245.1"/>
    <property type="molecule type" value="Genomic_DNA"/>
</dbReference>
<evidence type="ECO:0000313" key="3">
    <source>
        <dbReference type="Proteomes" id="UP000274515"/>
    </source>
</evidence>